<organism evidence="2 3">
    <name type="scientific">Paraconexibacter antarcticus</name>
    <dbReference type="NCBI Taxonomy" id="2949664"/>
    <lineage>
        <taxon>Bacteria</taxon>
        <taxon>Bacillati</taxon>
        <taxon>Actinomycetota</taxon>
        <taxon>Thermoleophilia</taxon>
        <taxon>Solirubrobacterales</taxon>
        <taxon>Paraconexibacteraceae</taxon>
        <taxon>Paraconexibacter</taxon>
    </lineage>
</organism>
<dbReference type="EMBL" id="CP098502">
    <property type="protein sequence ID" value="UTI63345.1"/>
    <property type="molecule type" value="Genomic_DNA"/>
</dbReference>
<evidence type="ECO:0000313" key="3">
    <source>
        <dbReference type="Proteomes" id="UP001056035"/>
    </source>
</evidence>
<protein>
    <recommendedName>
        <fullName evidence="4">Sulphur transport domain-containing protein</fullName>
    </recommendedName>
</protein>
<sequence length="125" mass="13304">MPTGIVRTEFYTRMTPVTWWDYPVWAVSAVLIGLVAATYVRAGGSATTLPDRSGRTLGATLLSAFAVGCPVCNQLVVAVVGVSGALSYWAPVQPALGMFSITMLLTSLYVRLRGLLSCPEPAHGW</sequence>
<evidence type="ECO:0000313" key="2">
    <source>
        <dbReference type="EMBL" id="UTI63345.1"/>
    </source>
</evidence>
<proteinExistence type="predicted"/>
<feature type="transmembrane region" description="Helical" evidence="1">
    <location>
        <begin position="88"/>
        <end position="110"/>
    </location>
</feature>
<feature type="transmembrane region" description="Helical" evidence="1">
    <location>
        <begin position="61"/>
        <end position="82"/>
    </location>
</feature>
<dbReference type="RefSeq" id="WP_254570073.1">
    <property type="nucleotide sequence ID" value="NZ_CP098502.1"/>
</dbReference>
<keyword evidence="3" id="KW-1185">Reference proteome</keyword>
<keyword evidence="1" id="KW-0472">Membrane</keyword>
<keyword evidence="1" id="KW-1133">Transmembrane helix</keyword>
<dbReference type="Proteomes" id="UP001056035">
    <property type="component" value="Chromosome"/>
</dbReference>
<accession>A0ABY5DRM7</accession>
<evidence type="ECO:0000256" key="1">
    <source>
        <dbReference type="SAM" id="Phobius"/>
    </source>
</evidence>
<evidence type="ECO:0008006" key="4">
    <source>
        <dbReference type="Google" id="ProtNLM"/>
    </source>
</evidence>
<keyword evidence="1" id="KW-0812">Transmembrane</keyword>
<name>A0ABY5DRM7_9ACTN</name>
<feature type="transmembrane region" description="Helical" evidence="1">
    <location>
        <begin position="22"/>
        <end position="40"/>
    </location>
</feature>
<reference evidence="2 3" key="1">
    <citation type="submission" date="2022-06" db="EMBL/GenBank/DDBJ databases">
        <title>Paraconexibacter antarcticus.</title>
        <authorList>
            <person name="Kim C.S."/>
        </authorList>
    </citation>
    <scope>NUCLEOTIDE SEQUENCE [LARGE SCALE GENOMIC DNA]</scope>
    <source>
        <strain evidence="2 3">02-257</strain>
    </source>
</reference>
<gene>
    <name evidence="2" type="ORF">NBH00_18565</name>
</gene>